<evidence type="ECO:0000313" key="5">
    <source>
        <dbReference type="Proteomes" id="UP000074310"/>
    </source>
</evidence>
<dbReference type="AlphaFoldDB" id="A0A147I7W9"/>
<accession>A0A147I7W9</accession>
<dbReference type="Proteomes" id="UP000074310">
    <property type="component" value="Unassembled WGS sequence"/>
</dbReference>
<comment type="similarity">
    <text evidence="1 3">Belongs to the RelE toxin family.</text>
</comment>
<gene>
    <name evidence="4" type="ORF">NS334_03890</name>
</gene>
<keyword evidence="2" id="KW-1277">Toxin-antitoxin system</keyword>
<dbReference type="Gene3D" id="3.30.2310.20">
    <property type="entry name" value="RelE-like"/>
    <property type="match status" value="1"/>
</dbReference>
<evidence type="ECO:0000256" key="2">
    <source>
        <dbReference type="ARBA" id="ARBA00022649"/>
    </source>
</evidence>
<dbReference type="EMBL" id="LDTB01000009">
    <property type="protein sequence ID" value="KTT75001.1"/>
    <property type="molecule type" value="Genomic_DNA"/>
</dbReference>
<dbReference type="InterPro" id="IPR035093">
    <property type="entry name" value="RelE/ParE_toxin_dom_sf"/>
</dbReference>
<name>A0A147I7W9_9SPHN</name>
<dbReference type="PANTHER" id="PTHR33755:SF9">
    <property type="entry name" value="TOXIN PARE1"/>
    <property type="match status" value="1"/>
</dbReference>
<organism evidence="4 5">
    <name type="scientific">Sphingomonas endophytica</name>
    <dbReference type="NCBI Taxonomy" id="869719"/>
    <lineage>
        <taxon>Bacteria</taxon>
        <taxon>Pseudomonadati</taxon>
        <taxon>Pseudomonadota</taxon>
        <taxon>Alphaproteobacteria</taxon>
        <taxon>Sphingomonadales</taxon>
        <taxon>Sphingomonadaceae</taxon>
        <taxon>Sphingomonas</taxon>
    </lineage>
</organism>
<dbReference type="InterPro" id="IPR028344">
    <property type="entry name" value="ParE1/4"/>
</dbReference>
<protein>
    <recommendedName>
        <fullName evidence="3">Toxin</fullName>
    </recommendedName>
</protein>
<evidence type="ECO:0000313" key="4">
    <source>
        <dbReference type="EMBL" id="KTT75001.1"/>
    </source>
</evidence>
<dbReference type="PANTHER" id="PTHR33755">
    <property type="entry name" value="TOXIN PARE1-RELATED"/>
    <property type="match status" value="1"/>
</dbReference>
<keyword evidence="5" id="KW-1185">Reference proteome</keyword>
<dbReference type="InterPro" id="IPR007712">
    <property type="entry name" value="RelE/ParE_toxin"/>
</dbReference>
<dbReference type="InterPro" id="IPR051803">
    <property type="entry name" value="TA_system_RelE-like_toxin"/>
</dbReference>
<dbReference type="OrthoDB" id="7173315at2"/>
<sequence>MGYRLSDEADEDYFSIYLHGVETFGEEQAERYADLLDRAFAFLGDHPRAGRERLELREAIRGYPTGSHLIFYAIDEDDDVLILRIRHGREDWAAD</sequence>
<dbReference type="PATRIC" id="fig|869719.3.peg.3618"/>
<evidence type="ECO:0000256" key="1">
    <source>
        <dbReference type="ARBA" id="ARBA00006226"/>
    </source>
</evidence>
<comment type="caution">
    <text evidence="4">The sequence shown here is derived from an EMBL/GenBank/DDBJ whole genome shotgun (WGS) entry which is preliminary data.</text>
</comment>
<evidence type="ECO:0000256" key="3">
    <source>
        <dbReference type="PIRNR" id="PIRNR029218"/>
    </source>
</evidence>
<proteinExistence type="inferred from homology"/>
<dbReference type="Pfam" id="PF05016">
    <property type="entry name" value="ParE_toxin"/>
    <property type="match status" value="1"/>
</dbReference>
<reference evidence="4 5" key="1">
    <citation type="journal article" date="2016" name="Front. Microbiol.">
        <title>Genomic Resource of Rice Seed Associated Bacteria.</title>
        <authorList>
            <person name="Midha S."/>
            <person name="Bansal K."/>
            <person name="Sharma S."/>
            <person name="Kumar N."/>
            <person name="Patil P.P."/>
            <person name="Chaudhry V."/>
            <person name="Patil P.B."/>
        </authorList>
    </citation>
    <scope>NUCLEOTIDE SEQUENCE [LARGE SCALE GENOMIC DNA]</scope>
    <source>
        <strain evidence="4 5">NS334</strain>
    </source>
</reference>
<dbReference type="PIRSF" id="PIRSF029218">
    <property type="entry name" value="ParE"/>
    <property type="match status" value="1"/>
</dbReference>